<dbReference type="Proteomes" id="UP000189857">
    <property type="component" value="Unassembled WGS sequence"/>
</dbReference>
<reference evidence="2 3" key="1">
    <citation type="submission" date="2017-02" db="EMBL/GenBank/DDBJ databases">
        <authorList>
            <person name="Peterson S.W."/>
        </authorList>
    </citation>
    <scope>NUCLEOTIDE SEQUENCE [LARGE SCALE GENOMIC DNA]</scope>
    <source>
        <strain evidence="2 3">ATCC 17233</strain>
    </source>
</reference>
<evidence type="ECO:0000256" key="1">
    <source>
        <dbReference type="SAM" id="Coils"/>
    </source>
</evidence>
<sequence length="145" mass="17070">MEENKRIVEIDGVKVEVDFRTAKRVDTYKVGDNVKILEKEYSDYKVKPGIIVDFAEFQELPTIVIAIFDEGSWSSTPSIKFIYYNEKTADKTEIVPASEDEIRLTKDGVIEKFEREIQKKKNEYMDLQNQLDYFKKHFLKECVVE</sequence>
<gene>
    <name evidence="2" type="ORF">SAMN02745110_01820</name>
</gene>
<accession>A0A1T4P3S4</accession>
<organism evidence="2 3">
    <name type="scientific">Eubacterium ruminantium</name>
    <dbReference type="NCBI Taxonomy" id="42322"/>
    <lineage>
        <taxon>Bacteria</taxon>
        <taxon>Bacillati</taxon>
        <taxon>Bacillota</taxon>
        <taxon>Clostridia</taxon>
        <taxon>Eubacteriales</taxon>
        <taxon>Eubacteriaceae</taxon>
        <taxon>Eubacterium</taxon>
    </lineage>
</organism>
<protein>
    <submittedName>
        <fullName evidence="2">Uncharacterized protein</fullName>
    </submittedName>
</protein>
<dbReference type="OrthoDB" id="3010331at2"/>
<keyword evidence="1" id="KW-0175">Coiled coil</keyword>
<dbReference type="AlphaFoldDB" id="A0A1T4P3S4"/>
<keyword evidence="3" id="KW-1185">Reference proteome</keyword>
<evidence type="ECO:0000313" key="3">
    <source>
        <dbReference type="Proteomes" id="UP000189857"/>
    </source>
</evidence>
<name>A0A1T4P3S4_9FIRM</name>
<dbReference type="RefSeq" id="WP_078787637.1">
    <property type="nucleotide sequence ID" value="NZ_FMTO01000009.1"/>
</dbReference>
<dbReference type="EMBL" id="FUXA01000010">
    <property type="protein sequence ID" value="SJZ85588.1"/>
    <property type="molecule type" value="Genomic_DNA"/>
</dbReference>
<evidence type="ECO:0000313" key="2">
    <source>
        <dbReference type="EMBL" id="SJZ85588.1"/>
    </source>
</evidence>
<proteinExistence type="predicted"/>
<feature type="coiled-coil region" evidence="1">
    <location>
        <begin position="110"/>
        <end position="137"/>
    </location>
</feature>